<feature type="transmembrane region" description="Helical" evidence="9">
    <location>
        <begin position="964"/>
        <end position="990"/>
    </location>
</feature>
<reference evidence="14 15" key="1">
    <citation type="submission" date="2019-02" db="EMBL/GenBank/DDBJ databases">
        <title>Deep-cultivation of Planctomycetes and their phenomic and genomic characterization uncovers novel biology.</title>
        <authorList>
            <person name="Wiegand S."/>
            <person name="Jogler M."/>
            <person name="Boedeker C."/>
            <person name="Pinto D."/>
            <person name="Vollmers J."/>
            <person name="Rivas-Marin E."/>
            <person name="Kohn T."/>
            <person name="Peeters S.H."/>
            <person name="Heuer A."/>
            <person name="Rast P."/>
            <person name="Oberbeckmann S."/>
            <person name="Bunk B."/>
            <person name="Jeske O."/>
            <person name="Meyerdierks A."/>
            <person name="Storesund J.E."/>
            <person name="Kallscheuer N."/>
            <person name="Luecker S."/>
            <person name="Lage O.M."/>
            <person name="Pohl T."/>
            <person name="Merkel B.J."/>
            <person name="Hornburger P."/>
            <person name="Mueller R.-W."/>
            <person name="Bruemmer F."/>
            <person name="Labrenz M."/>
            <person name="Spormann A.M."/>
            <person name="Op den Camp H."/>
            <person name="Overmann J."/>
            <person name="Amann R."/>
            <person name="Jetten M.S.M."/>
            <person name="Mascher T."/>
            <person name="Medema M.H."/>
            <person name="Devos D.P."/>
            <person name="Kaster A.-K."/>
            <person name="Ovreas L."/>
            <person name="Rohde M."/>
            <person name="Galperin M.Y."/>
            <person name="Jogler C."/>
        </authorList>
    </citation>
    <scope>NUCLEOTIDE SEQUENCE [LARGE SCALE GENOMIC DNA]</scope>
    <source>
        <strain evidence="14 15">Pan216</strain>
    </source>
</reference>
<evidence type="ECO:0000256" key="3">
    <source>
        <dbReference type="ARBA" id="ARBA00022475"/>
    </source>
</evidence>
<evidence type="ECO:0000256" key="8">
    <source>
        <dbReference type="SAM" id="MobiDB-lite"/>
    </source>
</evidence>
<dbReference type="KEGG" id="knv:Pan216_09300"/>
<evidence type="ECO:0000259" key="12">
    <source>
        <dbReference type="Pfam" id="PF12795"/>
    </source>
</evidence>
<feature type="domain" description="Mechanosensitive ion channel MscS" evidence="10">
    <location>
        <begin position="1011"/>
        <end position="1076"/>
    </location>
</feature>
<protein>
    <submittedName>
        <fullName evidence="14">Miniconductance mechanosensitive channel MscM</fullName>
    </submittedName>
</protein>
<keyword evidence="6 9" id="KW-0472">Membrane</keyword>
<feature type="domain" description="Mechanosensitive ion channel MscS C-terminal" evidence="13">
    <location>
        <begin position="1085"/>
        <end position="1167"/>
    </location>
</feature>
<dbReference type="PANTHER" id="PTHR30347">
    <property type="entry name" value="POTASSIUM CHANNEL RELATED"/>
    <property type="match status" value="1"/>
</dbReference>
<dbReference type="SUPFAM" id="SSF50182">
    <property type="entry name" value="Sm-like ribonucleoproteins"/>
    <property type="match status" value="1"/>
</dbReference>
<dbReference type="Pfam" id="PF12795">
    <property type="entry name" value="MscS_porin"/>
    <property type="match status" value="1"/>
</dbReference>
<dbReference type="SUPFAM" id="SSF82689">
    <property type="entry name" value="Mechanosensitive channel protein MscS (YggB), C-terminal domain"/>
    <property type="match status" value="1"/>
</dbReference>
<dbReference type="InterPro" id="IPR011066">
    <property type="entry name" value="MscS_channel_C_sf"/>
</dbReference>
<dbReference type="InterPro" id="IPR006685">
    <property type="entry name" value="MscS_channel_2nd"/>
</dbReference>
<evidence type="ECO:0000259" key="10">
    <source>
        <dbReference type="Pfam" id="PF00924"/>
    </source>
</evidence>
<dbReference type="Gene3D" id="1.10.287.1260">
    <property type="match status" value="1"/>
</dbReference>
<evidence type="ECO:0000256" key="9">
    <source>
        <dbReference type="SAM" id="Phobius"/>
    </source>
</evidence>
<dbReference type="SUPFAM" id="SSF82861">
    <property type="entry name" value="Mechanosensitive channel protein MscS (YggB), transmembrane region"/>
    <property type="match status" value="1"/>
</dbReference>
<comment type="similarity">
    <text evidence="2">Belongs to the MscS (TC 1.A.23) family.</text>
</comment>
<evidence type="ECO:0000256" key="7">
    <source>
        <dbReference type="SAM" id="Coils"/>
    </source>
</evidence>
<feature type="compositionally biased region" description="Basic residues" evidence="8">
    <location>
        <begin position="1"/>
        <end position="21"/>
    </location>
</feature>
<feature type="transmembrane region" description="Helical" evidence="9">
    <location>
        <begin position="871"/>
        <end position="888"/>
    </location>
</feature>
<comment type="subcellular location">
    <subcellularLocation>
        <location evidence="1">Cell membrane</location>
        <topology evidence="1">Multi-pass membrane protein</topology>
    </subcellularLocation>
</comment>
<keyword evidence="3" id="KW-1003">Cell membrane</keyword>
<accession>A0A518AZF4</accession>
<name>A0A518AZF4_9BACT</name>
<dbReference type="EMBL" id="CP036279">
    <property type="protein sequence ID" value="QDU60093.1"/>
    <property type="molecule type" value="Genomic_DNA"/>
</dbReference>
<dbReference type="PANTHER" id="PTHR30347:SF1">
    <property type="entry name" value="MECHANOSENSITIVE CHANNEL MSCK"/>
    <property type="match status" value="1"/>
</dbReference>
<dbReference type="InterPro" id="IPR006686">
    <property type="entry name" value="MscS_channel_CS"/>
</dbReference>
<evidence type="ECO:0000259" key="11">
    <source>
        <dbReference type="Pfam" id="PF12794"/>
    </source>
</evidence>
<feature type="transmembrane region" description="Helical" evidence="9">
    <location>
        <begin position="717"/>
        <end position="737"/>
    </location>
</feature>
<dbReference type="AlphaFoldDB" id="A0A518AZF4"/>
<feature type="domain" description="Mechanosensitive ion channel inner membrane" evidence="11">
    <location>
        <begin position="566"/>
        <end position="904"/>
    </location>
</feature>
<feature type="compositionally biased region" description="Low complexity" evidence="8">
    <location>
        <begin position="67"/>
        <end position="83"/>
    </location>
</feature>
<feature type="compositionally biased region" description="Polar residues" evidence="8">
    <location>
        <begin position="84"/>
        <end position="93"/>
    </location>
</feature>
<evidence type="ECO:0000313" key="14">
    <source>
        <dbReference type="EMBL" id="QDU60093.1"/>
    </source>
</evidence>
<evidence type="ECO:0000256" key="1">
    <source>
        <dbReference type="ARBA" id="ARBA00004651"/>
    </source>
</evidence>
<evidence type="ECO:0000313" key="15">
    <source>
        <dbReference type="Proteomes" id="UP000317093"/>
    </source>
</evidence>
<dbReference type="Pfam" id="PF21082">
    <property type="entry name" value="MS_channel_3rd"/>
    <property type="match status" value="1"/>
</dbReference>
<dbReference type="Pfam" id="PF12794">
    <property type="entry name" value="MscS_TM"/>
    <property type="match status" value="1"/>
</dbReference>
<evidence type="ECO:0000256" key="2">
    <source>
        <dbReference type="ARBA" id="ARBA00008017"/>
    </source>
</evidence>
<dbReference type="GO" id="GO:0008381">
    <property type="term" value="F:mechanosensitive monoatomic ion channel activity"/>
    <property type="evidence" value="ECO:0007669"/>
    <property type="project" value="UniProtKB-ARBA"/>
</dbReference>
<feature type="region of interest" description="Disordered" evidence="8">
    <location>
        <begin position="67"/>
        <end position="93"/>
    </location>
</feature>
<dbReference type="InterPro" id="IPR025692">
    <property type="entry name" value="MscS_IM_dom1"/>
</dbReference>
<dbReference type="InterPro" id="IPR024393">
    <property type="entry name" value="MscS_porin"/>
</dbReference>
<dbReference type="InterPro" id="IPR049278">
    <property type="entry name" value="MS_channel_C"/>
</dbReference>
<feature type="transmembrane region" description="Helical" evidence="9">
    <location>
        <begin position="602"/>
        <end position="628"/>
    </location>
</feature>
<dbReference type="GO" id="GO:0005886">
    <property type="term" value="C:plasma membrane"/>
    <property type="evidence" value="ECO:0007669"/>
    <property type="project" value="UniProtKB-SubCell"/>
</dbReference>
<keyword evidence="5 9" id="KW-1133">Transmembrane helix</keyword>
<dbReference type="InterPro" id="IPR010920">
    <property type="entry name" value="LSM_dom_sf"/>
</dbReference>
<evidence type="ECO:0000256" key="5">
    <source>
        <dbReference type="ARBA" id="ARBA00022989"/>
    </source>
</evidence>
<evidence type="ECO:0000256" key="6">
    <source>
        <dbReference type="ARBA" id="ARBA00023136"/>
    </source>
</evidence>
<dbReference type="Gene3D" id="2.30.30.60">
    <property type="match status" value="1"/>
</dbReference>
<feature type="transmembrane region" description="Helical" evidence="9">
    <location>
        <begin position="39"/>
        <end position="58"/>
    </location>
</feature>
<feature type="coiled-coil region" evidence="7">
    <location>
        <begin position="281"/>
        <end position="327"/>
    </location>
</feature>
<feature type="transmembrane region" description="Helical" evidence="9">
    <location>
        <begin position="996"/>
        <end position="1023"/>
    </location>
</feature>
<dbReference type="Gene3D" id="3.30.70.100">
    <property type="match status" value="1"/>
</dbReference>
<evidence type="ECO:0000256" key="4">
    <source>
        <dbReference type="ARBA" id="ARBA00022692"/>
    </source>
</evidence>
<feature type="transmembrane region" description="Helical" evidence="9">
    <location>
        <begin position="685"/>
        <end position="705"/>
    </location>
</feature>
<organism evidence="14 15">
    <name type="scientific">Kolteria novifilia</name>
    <dbReference type="NCBI Taxonomy" id="2527975"/>
    <lineage>
        <taxon>Bacteria</taxon>
        <taxon>Pseudomonadati</taxon>
        <taxon>Planctomycetota</taxon>
        <taxon>Planctomycetia</taxon>
        <taxon>Kolteriales</taxon>
        <taxon>Kolteriaceae</taxon>
        <taxon>Kolteria</taxon>
    </lineage>
</organism>
<evidence type="ECO:0000259" key="13">
    <source>
        <dbReference type="Pfam" id="PF21082"/>
    </source>
</evidence>
<feature type="domain" description="Mechanosensitive ion channel MscS porin" evidence="12">
    <location>
        <begin position="101"/>
        <end position="328"/>
    </location>
</feature>
<dbReference type="PROSITE" id="PS01246">
    <property type="entry name" value="UPF0003"/>
    <property type="match status" value="1"/>
</dbReference>
<dbReference type="InterPro" id="IPR023408">
    <property type="entry name" value="MscS_beta-dom_sf"/>
</dbReference>
<dbReference type="Pfam" id="PF00924">
    <property type="entry name" value="MS_channel_2nd"/>
    <property type="match status" value="1"/>
</dbReference>
<feature type="region of interest" description="Disordered" evidence="8">
    <location>
        <begin position="1"/>
        <end position="33"/>
    </location>
</feature>
<gene>
    <name evidence="14" type="primary">mscM</name>
    <name evidence="14" type="ORF">Pan216_09300</name>
</gene>
<keyword evidence="7" id="KW-0175">Coiled coil</keyword>
<feature type="transmembrane region" description="Helical" evidence="9">
    <location>
        <begin position="922"/>
        <end position="944"/>
    </location>
</feature>
<feature type="transmembrane region" description="Helical" evidence="9">
    <location>
        <begin position="793"/>
        <end position="813"/>
    </location>
</feature>
<dbReference type="InterPro" id="IPR011014">
    <property type="entry name" value="MscS_channel_TM-2"/>
</dbReference>
<keyword evidence="4 9" id="KW-0812">Transmembrane</keyword>
<dbReference type="InterPro" id="IPR052702">
    <property type="entry name" value="MscS-like_channel"/>
</dbReference>
<feature type="transmembrane region" description="Helical" evidence="9">
    <location>
        <begin position="757"/>
        <end position="781"/>
    </location>
</feature>
<sequence length="1188" mass="132386">MRRSKRGLQGFKRRRLHRSPVRSRGVGHPSNGHDEVRRLVFRMAFVSLLVVLGVQVIWTPRAFAQSSKAGSSGASSVGISTESAPSTPDSSVTHDSIEAAIKEVESSSDLADEEKKQIVGLYKEALAQLEKNDEIRRQIESGRTGVRELPVKLESLRRLSRQDVDVTTPTLSELSANETATQAELLQAQESVDRLAGEPGRLKDRLANIPNELSIARARKKELERQLEVGKGTGKSDSTPRGAAQRALTRARIDGAGLAIAQLQQEIATTKALSTSLPAEQAAARKDVDHLNEQLARIQAEIDKRKLANAQEDLRKAKELEENVKREFPSLLSIPESIVRYAEMLTPPKDYSARVADAGLEASQAAALAVRANDRLAEMKERINQVGLTPAMGIYLREAQLDLPNLRTYHDRIRARQINMQKAEVELIRLQSTRGEVVRMRKGDDNLNSMLPPPQGNKDHDERLAEFRRLLGIQQEYLNRAIEQVSQYLTAMMNLDESERRLIAANQKLANYIDANILWYASAPVISTEDFRASLDALAWIVDAEEWRMRGDELRHDATDHLLLCLIVGSVVVALLILNRWHCESYLALLAERASQYRCVRFLPTAQALGLSMLIALPWPLLLWFVGWRLRAPTDVPMEAVAVAIATSHCALVLFVVLLLNAFLRPHGLVIAHFDWDASVIRRCRYRLLIAAAVGLPLIFLVDLMENVHQVMYRATLGRLAFIGLMGVFAWLAWSLFRPSHGVLRPAEHASKLSKRLSASAFVALFLLPVAMAAISALGYVYTARRIVDELGWTIVLVLVATLLYLLALRWLMLARRRLAFEQARAERLERLEQLKKGESQGELDALTDRDDEEEIPTVTLDAIDTQTRHLFRCLFLIGLGTLIWLSWSSFVPAMDRLNRIEVYPHFLQVIPPNASEGELSITLIEVIWAAVVSVLTVIAARNLPGLLEITILERLALQPGGRYAFSTVTSYVTVFIGASVALSLLGISWSHIQWLVAAFTVGIGVGLQEIFGNLASGLILLFEAPIRIGDVVTVEGVTGTVKRIRVRATTLLNAQRQEVLIPNKQFITSLVTNWTLSNRIVAQEVTVGISYDSDPKRARELLLSICERHPEVLDDPPPVVIFQEFGDSSLNLLLRAFVGEMADRLRIGNELNESILEEFNAAGIDIAFPRQDIMLLPQHGAEIESRP</sequence>
<dbReference type="Proteomes" id="UP000317093">
    <property type="component" value="Chromosome"/>
</dbReference>
<proteinExistence type="inferred from homology"/>
<feature type="transmembrane region" description="Helical" evidence="9">
    <location>
        <begin position="640"/>
        <end position="664"/>
    </location>
</feature>
<feature type="transmembrane region" description="Helical" evidence="9">
    <location>
        <begin position="561"/>
        <end position="581"/>
    </location>
</feature>
<keyword evidence="15" id="KW-1185">Reference proteome</keyword>